<evidence type="ECO:0000313" key="2">
    <source>
        <dbReference type="Proteomes" id="UP000724584"/>
    </source>
</evidence>
<gene>
    <name evidence="1" type="ORF">F5144DRAFT_353095</name>
</gene>
<name>A0ACB7NXS3_9PEZI</name>
<organism evidence="1 2">
    <name type="scientific">Chaetomium tenue</name>
    <dbReference type="NCBI Taxonomy" id="1854479"/>
    <lineage>
        <taxon>Eukaryota</taxon>
        <taxon>Fungi</taxon>
        <taxon>Dikarya</taxon>
        <taxon>Ascomycota</taxon>
        <taxon>Pezizomycotina</taxon>
        <taxon>Sordariomycetes</taxon>
        <taxon>Sordariomycetidae</taxon>
        <taxon>Sordariales</taxon>
        <taxon>Chaetomiaceae</taxon>
        <taxon>Chaetomium</taxon>
    </lineage>
</organism>
<reference evidence="1 2" key="1">
    <citation type="journal article" date="2021" name="Nat. Commun.">
        <title>Genetic determinants of endophytism in the Arabidopsis root mycobiome.</title>
        <authorList>
            <person name="Mesny F."/>
            <person name="Miyauchi S."/>
            <person name="Thiergart T."/>
            <person name="Pickel B."/>
            <person name="Atanasova L."/>
            <person name="Karlsson M."/>
            <person name="Huettel B."/>
            <person name="Barry K.W."/>
            <person name="Haridas S."/>
            <person name="Chen C."/>
            <person name="Bauer D."/>
            <person name="Andreopoulos W."/>
            <person name="Pangilinan J."/>
            <person name="LaButti K."/>
            <person name="Riley R."/>
            <person name="Lipzen A."/>
            <person name="Clum A."/>
            <person name="Drula E."/>
            <person name="Henrissat B."/>
            <person name="Kohler A."/>
            <person name="Grigoriev I.V."/>
            <person name="Martin F.M."/>
            <person name="Hacquard S."/>
        </authorList>
    </citation>
    <scope>NUCLEOTIDE SEQUENCE [LARGE SCALE GENOMIC DNA]</scope>
    <source>
        <strain evidence="1 2">MPI-SDFR-AT-0079</strain>
    </source>
</reference>
<dbReference type="EMBL" id="JAGIZQ010000006">
    <property type="protein sequence ID" value="KAH6623100.1"/>
    <property type="molecule type" value="Genomic_DNA"/>
</dbReference>
<sequence>MPSLLRKLKSFARFRERARAAKAANGNPAPQPSDADDAADDAGEADDAASPAPVTAPAVIPDQRLRPQPPGVAVTSAADNTYSASADKIIVVDVDDVTADNAVVGTAKRPQRGSSHAIPPSPPAPPSSMLEALPAELRLQVLSYISDLCDLKALVFASPVFSQQYRLDRQHFLGRVLLRSLGSLTAEAYAVQGSSTIYSRSPRPLPAETVEQFIHSYVSRRFAPPELILQDCTLTDLAEMAAFYLSVAQPLLPQCAALFLQQLNPSLEVGSLSATEKTRLLRALYRFQLYCNIFGQGPEPALRFRAMEWLADPYILDLFFGSFHPWEVEEIDCIYVLIRNKYDAVFKAVERDLVMKPKITKYDRPTTPPGFWDSNEEGRASN</sequence>
<comment type="caution">
    <text evidence="1">The sequence shown here is derived from an EMBL/GenBank/DDBJ whole genome shotgun (WGS) entry which is preliminary data.</text>
</comment>
<keyword evidence="2" id="KW-1185">Reference proteome</keyword>
<protein>
    <submittedName>
        <fullName evidence="1">Uncharacterized protein</fullName>
    </submittedName>
</protein>
<evidence type="ECO:0000313" key="1">
    <source>
        <dbReference type="EMBL" id="KAH6623100.1"/>
    </source>
</evidence>
<proteinExistence type="predicted"/>
<accession>A0ACB7NXS3</accession>
<dbReference type="Proteomes" id="UP000724584">
    <property type="component" value="Unassembled WGS sequence"/>
</dbReference>